<proteinExistence type="predicted"/>
<dbReference type="SUPFAM" id="SSF100895">
    <property type="entry name" value="Kazal-type serine protease inhibitors"/>
    <property type="match status" value="1"/>
</dbReference>
<dbReference type="PROSITE" id="PS51465">
    <property type="entry name" value="KAZAL_2"/>
    <property type="match status" value="1"/>
</dbReference>
<name>A0A2H0D124_9BACT</name>
<sequence>MENLKAKIKEAPETPKILELKEKLEEGKVKIFEKIEKGLEKLNCPLWAAPALGFCKEGRVIIEKDPTTGCPLAPKCIIPGEIETLPVQPEKPEAVEAVCIALWDPVCGKDGKTYSNSCFAKLASVEIAYKGKCEANECQTDADCPQLRCGPAGTISAKCIGVKAR</sequence>
<accession>A0A2H0D124</accession>
<dbReference type="SMART" id="SM00280">
    <property type="entry name" value="KAZAL"/>
    <property type="match status" value="1"/>
</dbReference>
<feature type="non-terminal residue" evidence="2">
    <location>
        <position position="165"/>
    </location>
</feature>
<dbReference type="Gene3D" id="3.30.60.30">
    <property type="match status" value="1"/>
</dbReference>
<evidence type="ECO:0000259" key="1">
    <source>
        <dbReference type="PROSITE" id="PS51465"/>
    </source>
</evidence>
<dbReference type="CDD" id="cd00104">
    <property type="entry name" value="KAZAL_FS"/>
    <property type="match status" value="1"/>
</dbReference>
<dbReference type="Proteomes" id="UP000230159">
    <property type="component" value="Unassembled WGS sequence"/>
</dbReference>
<evidence type="ECO:0000313" key="2">
    <source>
        <dbReference type="EMBL" id="PIP75867.1"/>
    </source>
</evidence>
<gene>
    <name evidence="2" type="ORF">COW86_01330</name>
</gene>
<feature type="domain" description="Kazal-like" evidence="1">
    <location>
        <begin position="85"/>
        <end position="135"/>
    </location>
</feature>
<reference evidence="2 3" key="1">
    <citation type="submission" date="2017-09" db="EMBL/GenBank/DDBJ databases">
        <title>Depth-based differentiation of microbial function through sediment-hosted aquifers and enrichment of novel symbionts in the deep terrestrial subsurface.</title>
        <authorList>
            <person name="Probst A.J."/>
            <person name="Ladd B."/>
            <person name="Jarett J.K."/>
            <person name="Geller-Mcgrath D.E."/>
            <person name="Sieber C.M."/>
            <person name="Emerson J.B."/>
            <person name="Anantharaman K."/>
            <person name="Thomas B.C."/>
            <person name="Malmstrom R."/>
            <person name="Stieglmeier M."/>
            <person name="Klingl A."/>
            <person name="Woyke T."/>
            <person name="Ryan C.M."/>
            <person name="Banfield J.F."/>
        </authorList>
    </citation>
    <scope>NUCLEOTIDE SEQUENCE [LARGE SCALE GENOMIC DNA]</scope>
    <source>
        <strain evidence="2">CG22_combo_CG10-13_8_21_14_all_39_9</strain>
    </source>
</reference>
<comment type="caution">
    <text evidence="2">The sequence shown here is derived from an EMBL/GenBank/DDBJ whole genome shotgun (WGS) entry which is preliminary data.</text>
</comment>
<protein>
    <recommendedName>
        <fullName evidence="1">Kazal-like domain-containing protein</fullName>
    </recommendedName>
</protein>
<organism evidence="2 3">
    <name type="scientific">Candidatus Kuenenbacteria bacterium CG22_combo_CG10-13_8_21_14_all_39_9</name>
    <dbReference type="NCBI Taxonomy" id="1974621"/>
    <lineage>
        <taxon>Bacteria</taxon>
        <taxon>Candidatus Kueneniibacteriota</taxon>
    </lineage>
</organism>
<dbReference type="Pfam" id="PF00050">
    <property type="entry name" value="Kazal_1"/>
    <property type="match status" value="1"/>
</dbReference>
<dbReference type="EMBL" id="PCTN01000059">
    <property type="protein sequence ID" value="PIP75867.1"/>
    <property type="molecule type" value="Genomic_DNA"/>
</dbReference>
<dbReference type="InterPro" id="IPR002350">
    <property type="entry name" value="Kazal_dom"/>
</dbReference>
<evidence type="ECO:0000313" key="3">
    <source>
        <dbReference type="Proteomes" id="UP000230159"/>
    </source>
</evidence>
<dbReference type="AlphaFoldDB" id="A0A2H0D124"/>
<dbReference type="InterPro" id="IPR036058">
    <property type="entry name" value="Kazal_dom_sf"/>
</dbReference>